<evidence type="ECO:0000256" key="1">
    <source>
        <dbReference type="SAM" id="MobiDB-lite"/>
    </source>
</evidence>
<reference evidence="3" key="1">
    <citation type="submission" date="2016-03" db="EMBL/GenBank/DDBJ databases">
        <authorList>
            <person name="Guldener U."/>
        </authorList>
    </citation>
    <scope>NUCLEOTIDE SEQUENCE [LARGE SCALE GENOMIC DNA]</scope>
</reference>
<sequence length="249" mass="27169">MSSPATSKSQALPAGPSAIKPRSKSTLTPGTCHLEMSDSSSSKSKEISNLRLKIERRFYKPLILLSVLGRKRGDRVDEEALDEDLETSNLDFSITPVRLREGGDRATAIALEATPQGVVFWVASNKCSTGSDGGRDRMLEFLSAILNSLVGMKPAMMESKVEDLFAQAVKFSEKRIAYYVIVLGREIQRALESLTASNDGSGGSTTHTSKKASDFGWRTSNRPGDRRLEFAEYAMSSGIPMSFEPFNSS</sequence>
<dbReference type="AlphaFoldDB" id="A0A1E1MNJ9"/>
<protein>
    <submittedName>
        <fullName evidence="2">Uncharacterized protein</fullName>
    </submittedName>
</protein>
<dbReference type="Proteomes" id="UP000177625">
    <property type="component" value="Unassembled WGS sequence"/>
</dbReference>
<accession>A0A1E1MNJ9</accession>
<evidence type="ECO:0000313" key="2">
    <source>
        <dbReference type="EMBL" id="CZT50636.1"/>
    </source>
</evidence>
<feature type="region of interest" description="Disordered" evidence="1">
    <location>
        <begin position="1"/>
        <end position="46"/>
    </location>
</feature>
<proteinExistence type="predicted"/>
<feature type="compositionally biased region" description="Polar residues" evidence="1">
    <location>
        <begin position="195"/>
        <end position="207"/>
    </location>
</feature>
<dbReference type="EMBL" id="FJVC01000439">
    <property type="protein sequence ID" value="CZT50636.1"/>
    <property type="molecule type" value="Genomic_DNA"/>
</dbReference>
<keyword evidence="3" id="KW-1185">Reference proteome</keyword>
<gene>
    <name evidence="2" type="ORF">RSE6_11655</name>
</gene>
<name>A0A1E1MNJ9_RHYSE</name>
<feature type="compositionally biased region" description="Polar residues" evidence="1">
    <location>
        <begin position="1"/>
        <end position="10"/>
    </location>
</feature>
<organism evidence="2 3">
    <name type="scientific">Rhynchosporium secalis</name>
    <name type="common">Barley scald fungus</name>
    <dbReference type="NCBI Taxonomy" id="38038"/>
    <lineage>
        <taxon>Eukaryota</taxon>
        <taxon>Fungi</taxon>
        <taxon>Dikarya</taxon>
        <taxon>Ascomycota</taxon>
        <taxon>Pezizomycotina</taxon>
        <taxon>Leotiomycetes</taxon>
        <taxon>Helotiales</taxon>
        <taxon>Ploettnerulaceae</taxon>
        <taxon>Rhynchosporium</taxon>
    </lineage>
</organism>
<evidence type="ECO:0000313" key="3">
    <source>
        <dbReference type="Proteomes" id="UP000177625"/>
    </source>
</evidence>
<feature type="region of interest" description="Disordered" evidence="1">
    <location>
        <begin position="195"/>
        <end position="220"/>
    </location>
</feature>